<dbReference type="SUPFAM" id="SSF81383">
    <property type="entry name" value="F-box domain"/>
    <property type="match status" value="1"/>
</dbReference>
<evidence type="ECO:0008006" key="3">
    <source>
        <dbReference type="Google" id="ProtNLM"/>
    </source>
</evidence>
<evidence type="ECO:0000313" key="1">
    <source>
        <dbReference type="EMBL" id="KAF9323963.1"/>
    </source>
</evidence>
<dbReference type="AlphaFoldDB" id="A0A9P5SCX1"/>
<name>A0A9P5SCX1_9FUNG</name>
<evidence type="ECO:0000313" key="2">
    <source>
        <dbReference type="Proteomes" id="UP000696485"/>
    </source>
</evidence>
<keyword evidence="2" id="KW-1185">Reference proteome</keyword>
<reference evidence="1" key="1">
    <citation type="journal article" date="2020" name="Fungal Divers.">
        <title>Resolving the Mortierellaceae phylogeny through synthesis of multi-gene phylogenetics and phylogenomics.</title>
        <authorList>
            <person name="Vandepol N."/>
            <person name="Liber J."/>
            <person name="Desiro A."/>
            <person name="Na H."/>
            <person name="Kennedy M."/>
            <person name="Barry K."/>
            <person name="Grigoriev I.V."/>
            <person name="Miller A.N."/>
            <person name="O'Donnell K."/>
            <person name="Stajich J.E."/>
            <person name="Bonito G."/>
        </authorList>
    </citation>
    <scope>NUCLEOTIDE SEQUENCE</scope>
    <source>
        <strain evidence="1">NVP1</strain>
    </source>
</reference>
<dbReference type="InterPro" id="IPR036047">
    <property type="entry name" value="F-box-like_dom_sf"/>
</dbReference>
<dbReference type="Proteomes" id="UP000696485">
    <property type="component" value="Unassembled WGS sequence"/>
</dbReference>
<feature type="non-terminal residue" evidence="1">
    <location>
        <position position="72"/>
    </location>
</feature>
<organism evidence="1 2">
    <name type="scientific">Podila minutissima</name>
    <dbReference type="NCBI Taxonomy" id="64525"/>
    <lineage>
        <taxon>Eukaryota</taxon>
        <taxon>Fungi</taxon>
        <taxon>Fungi incertae sedis</taxon>
        <taxon>Mucoromycota</taxon>
        <taxon>Mortierellomycotina</taxon>
        <taxon>Mortierellomycetes</taxon>
        <taxon>Mortierellales</taxon>
        <taxon>Mortierellaceae</taxon>
        <taxon>Podila</taxon>
    </lineage>
</organism>
<protein>
    <recommendedName>
        <fullName evidence="3">F-box domain-containing protein</fullName>
    </recommendedName>
</protein>
<accession>A0A9P5SCX1</accession>
<comment type="caution">
    <text evidence="1">The sequence shown here is derived from an EMBL/GenBank/DDBJ whole genome shotgun (WGS) entry which is preliminary data.</text>
</comment>
<dbReference type="EMBL" id="JAAAUY010001180">
    <property type="protein sequence ID" value="KAF9323963.1"/>
    <property type="molecule type" value="Genomic_DNA"/>
</dbReference>
<proteinExistence type="predicted"/>
<sequence>MIDTPELVFLVGQHLHPADLRRCIQASQLWHEALIPRLWRELDDSERPWCQMFDKAETLLGAIDDGIILPFE</sequence>
<gene>
    <name evidence="1" type="ORF">BG006_000982</name>
</gene>